<dbReference type="AlphaFoldDB" id="A0A084U9K9"/>
<organism evidence="3 4">
    <name type="scientific">Nitratireductor basaltis</name>
    <dbReference type="NCBI Taxonomy" id="472175"/>
    <lineage>
        <taxon>Bacteria</taxon>
        <taxon>Pseudomonadati</taxon>
        <taxon>Pseudomonadota</taxon>
        <taxon>Alphaproteobacteria</taxon>
        <taxon>Hyphomicrobiales</taxon>
        <taxon>Phyllobacteriaceae</taxon>
        <taxon>Nitratireductor</taxon>
    </lineage>
</organism>
<dbReference type="Pfam" id="PF01497">
    <property type="entry name" value="Peripla_BP_2"/>
    <property type="match status" value="1"/>
</dbReference>
<dbReference type="Gene3D" id="3.40.50.1980">
    <property type="entry name" value="Nitrogenase molybdenum iron protein domain"/>
    <property type="match status" value="2"/>
</dbReference>
<feature type="signal peptide" evidence="1">
    <location>
        <begin position="1"/>
        <end position="23"/>
    </location>
</feature>
<dbReference type="PATRIC" id="fig|472175.3.peg.677"/>
<evidence type="ECO:0000313" key="3">
    <source>
        <dbReference type="EMBL" id="KFB09645.1"/>
    </source>
</evidence>
<dbReference type="InterPro" id="IPR002491">
    <property type="entry name" value="ABC_transptr_periplasmic_BD"/>
</dbReference>
<keyword evidence="4" id="KW-1185">Reference proteome</keyword>
<gene>
    <name evidence="3" type="ORF">EL18_00662</name>
</gene>
<evidence type="ECO:0000313" key="4">
    <source>
        <dbReference type="Proteomes" id="UP000053675"/>
    </source>
</evidence>
<evidence type="ECO:0000256" key="1">
    <source>
        <dbReference type="SAM" id="SignalP"/>
    </source>
</evidence>
<dbReference type="EMBL" id="JMQM01000001">
    <property type="protein sequence ID" value="KFB09645.1"/>
    <property type="molecule type" value="Genomic_DNA"/>
</dbReference>
<dbReference type="GO" id="GO:0071281">
    <property type="term" value="P:cellular response to iron ion"/>
    <property type="evidence" value="ECO:0007669"/>
    <property type="project" value="TreeGrafter"/>
</dbReference>
<dbReference type="Proteomes" id="UP000053675">
    <property type="component" value="Unassembled WGS sequence"/>
</dbReference>
<evidence type="ECO:0000259" key="2">
    <source>
        <dbReference type="PROSITE" id="PS50983"/>
    </source>
</evidence>
<feature type="domain" description="Fe/B12 periplasmic-binding" evidence="2">
    <location>
        <begin position="37"/>
        <end position="290"/>
    </location>
</feature>
<dbReference type="eggNOG" id="COG0614">
    <property type="taxonomic scope" value="Bacteria"/>
</dbReference>
<name>A0A084U9K9_9HYPH</name>
<accession>A0A084U9K9</accession>
<dbReference type="InterPro" id="IPR050902">
    <property type="entry name" value="ABC_Transporter_SBP"/>
</dbReference>
<dbReference type="SUPFAM" id="SSF53807">
    <property type="entry name" value="Helical backbone' metal receptor"/>
    <property type="match status" value="1"/>
</dbReference>
<dbReference type="PANTHER" id="PTHR30535">
    <property type="entry name" value="VITAMIN B12-BINDING PROTEIN"/>
    <property type="match status" value="1"/>
</dbReference>
<dbReference type="PANTHER" id="PTHR30535:SF34">
    <property type="entry name" value="MOLYBDATE-BINDING PROTEIN MOLA"/>
    <property type="match status" value="1"/>
</dbReference>
<sequence length="296" mass="31155">MLRRRKPISVLSGLPIIAGAVLAAPVFSDHAGAEPKRVMSLNLCTDQLALALAGPDELVSVSFLAREPSMSPEHEKARAINVNHGRAEEVFLADPDLVVTGTFSLHNTTQLLKKLGFRVEEFGFNQQLDAIPEDIRRMGELLHRQDKAQTLAAKVEKELAAAKSQACGPAPSMLIYDQNGVSPGAGTLAHSVIEAAGFRNLAAELGVNGVAPFPLEAVVAARPDVIITSSATGNAPTLGAMVPRHPALQALSETLVGDFIPDGTLSCASHATVDAVRALSDLRRKLAPCSAQESGQ</sequence>
<keyword evidence="1" id="KW-0732">Signal</keyword>
<dbReference type="OrthoDB" id="1632039at2"/>
<protein>
    <submittedName>
        <fullName evidence="3">Periplasmic binding protein</fullName>
    </submittedName>
</protein>
<feature type="chain" id="PRO_5001783200" evidence="1">
    <location>
        <begin position="24"/>
        <end position="296"/>
    </location>
</feature>
<comment type="caution">
    <text evidence="3">The sequence shown here is derived from an EMBL/GenBank/DDBJ whole genome shotgun (WGS) entry which is preliminary data.</text>
</comment>
<proteinExistence type="predicted"/>
<dbReference type="PROSITE" id="PS50983">
    <property type="entry name" value="FE_B12_PBP"/>
    <property type="match status" value="1"/>
</dbReference>
<dbReference type="STRING" id="472175.EL18_00662"/>
<reference evidence="3 4" key="1">
    <citation type="submission" date="2014-05" db="EMBL/GenBank/DDBJ databases">
        <title>Draft Genome Sequence of Nitratireductor basaltis Strain UMTGB225, A Marine Bacterium Isolated from Green Barrel Tunicate.</title>
        <authorList>
            <person name="Gan H.Y."/>
        </authorList>
    </citation>
    <scope>NUCLEOTIDE SEQUENCE [LARGE SCALE GENOMIC DNA]</scope>
    <source>
        <strain evidence="3 4">UMTGB225</strain>
    </source>
</reference>